<feature type="region of interest" description="Disordered" evidence="1">
    <location>
        <begin position="54"/>
        <end position="96"/>
    </location>
</feature>
<keyword evidence="4" id="KW-1185">Reference proteome</keyword>
<feature type="region of interest" description="Disordered" evidence="1">
    <location>
        <begin position="1"/>
        <end position="42"/>
    </location>
</feature>
<sequence length="157" mass="17302">MAPVGRWSKGRDLNWYAKADKDGEDGEDPAQKGERERKEEIQRIKQAEEDAIARALGLPVPDRSNANLEPVSEKREADKVQMQAAPIDQTSRGDDAELTENIKETTEKDDITGLTGTIIVDDIVIGPVTEKEDDLVIHTEIDPRSVATTIALGQEVL</sequence>
<dbReference type="Pfam" id="PF10159">
    <property type="entry name" value="MMtag"/>
    <property type="match status" value="1"/>
</dbReference>
<dbReference type="InterPro" id="IPR039207">
    <property type="entry name" value="MMTAG2-like"/>
</dbReference>
<reference evidence="3 4" key="1">
    <citation type="submission" date="2023-08" db="EMBL/GenBank/DDBJ databases">
        <title>Black Yeasts Isolated from many extreme environments.</title>
        <authorList>
            <person name="Coleine C."/>
            <person name="Stajich J.E."/>
            <person name="Selbmann L."/>
        </authorList>
    </citation>
    <scope>NUCLEOTIDE SEQUENCE [LARGE SCALE GENOMIC DNA]</scope>
    <source>
        <strain evidence="3 4">CCFEE 5910</strain>
    </source>
</reference>
<protein>
    <recommendedName>
        <fullName evidence="2">Multiple myeloma tumor-associated protein 2-like N-terminal domain-containing protein</fullName>
    </recommendedName>
</protein>
<proteinExistence type="predicted"/>
<feature type="domain" description="Multiple myeloma tumor-associated protein 2-like N-terminal" evidence="2">
    <location>
        <begin position="1"/>
        <end position="57"/>
    </location>
</feature>
<evidence type="ECO:0000256" key="1">
    <source>
        <dbReference type="SAM" id="MobiDB-lite"/>
    </source>
</evidence>
<dbReference type="PANTHER" id="PTHR14580">
    <property type="entry name" value="MULTIPLE MYELOMA TUMOR-ASSOCIATED PROTEIN 2 FAMILY MEMBER"/>
    <property type="match status" value="1"/>
</dbReference>
<feature type="compositionally biased region" description="Basic and acidic residues" evidence="1">
    <location>
        <begin position="29"/>
        <end position="42"/>
    </location>
</feature>
<dbReference type="AlphaFoldDB" id="A0AAN7T6W4"/>
<gene>
    <name evidence="3" type="ORF">LTR05_000906</name>
</gene>
<accession>A0AAN7T6W4</accession>
<dbReference type="InterPro" id="IPR019315">
    <property type="entry name" value="MMTA2_N"/>
</dbReference>
<name>A0AAN7T6W4_9EURO</name>
<organism evidence="3 4">
    <name type="scientific">Lithohypha guttulata</name>
    <dbReference type="NCBI Taxonomy" id="1690604"/>
    <lineage>
        <taxon>Eukaryota</taxon>
        <taxon>Fungi</taxon>
        <taxon>Dikarya</taxon>
        <taxon>Ascomycota</taxon>
        <taxon>Pezizomycotina</taxon>
        <taxon>Eurotiomycetes</taxon>
        <taxon>Chaetothyriomycetidae</taxon>
        <taxon>Chaetothyriales</taxon>
        <taxon>Trichomeriaceae</taxon>
        <taxon>Lithohypha</taxon>
    </lineage>
</organism>
<evidence type="ECO:0000313" key="3">
    <source>
        <dbReference type="EMBL" id="KAK5090730.1"/>
    </source>
</evidence>
<dbReference type="PANTHER" id="PTHR14580:SF0">
    <property type="entry name" value="MULTIPLE MYELOMA TUMOR-ASSOCIATED PROTEIN 2"/>
    <property type="match status" value="1"/>
</dbReference>
<dbReference type="Proteomes" id="UP001309876">
    <property type="component" value="Unassembled WGS sequence"/>
</dbReference>
<comment type="caution">
    <text evidence="3">The sequence shown here is derived from an EMBL/GenBank/DDBJ whole genome shotgun (WGS) entry which is preliminary data.</text>
</comment>
<evidence type="ECO:0000313" key="4">
    <source>
        <dbReference type="Proteomes" id="UP001309876"/>
    </source>
</evidence>
<dbReference type="EMBL" id="JAVRRJ010000001">
    <property type="protein sequence ID" value="KAK5090730.1"/>
    <property type="molecule type" value="Genomic_DNA"/>
</dbReference>
<evidence type="ECO:0000259" key="2">
    <source>
        <dbReference type="Pfam" id="PF10159"/>
    </source>
</evidence>